<keyword evidence="2" id="KW-1185">Reference proteome</keyword>
<name>A0ABN4XAG2_9RHOB</name>
<dbReference type="Proteomes" id="UP000185622">
    <property type="component" value="Chromosome"/>
</dbReference>
<dbReference type="Gene3D" id="3.40.50.10600">
    <property type="entry name" value="SpoIIaa-like domains"/>
    <property type="match status" value="1"/>
</dbReference>
<evidence type="ECO:0000313" key="1">
    <source>
        <dbReference type="EMBL" id="AQS49405.1"/>
    </source>
</evidence>
<sequence>MSEGRFEFLDGFPADVLAFEAKGTIGAEAYEKHLIPAVEKKIAAEGKVKLLYIIGEEFDGYTAKGAWDDTKLGLSHLGDFAAVALVSDVDWIRWGIQAFAPMIPGTVKLFHLSELEQAKAWICSSGKLEEDHSHDVAATHKLPTLEDRQPPLDE</sequence>
<dbReference type="Pfam" id="PF11964">
    <property type="entry name" value="SpoIIAA-like"/>
    <property type="match status" value="1"/>
</dbReference>
<evidence type="ECO:0000313" key="2">
    <source>
        <dbReference type="Proteomes" id="UP000185622"/>
    </source>
</evidence>
<gene>
    <name evidence="1" type="ORF">BMG03_17615</name>
</gene>
<protein>
    <recommendedName>
        <fullName evidence="3">STAS/SEC14 domain-containing protein</fullName>
    </recommendedName>
</protein>
<accession>A0ABN4XAG2</accession>
<dbReference type="RefSeq" id="WP_075773893.1">
    <property type="nucleotide sequence ID" value="NZ_CP019437.1"/>
</dbReference>
<dbReference type="InterPro" id="IPR038396">
    <property type="entry name" value="SpoIIAA-like_sf"/>
</dbReference>
<proteinExistence type="predicted"/>
<dbReference type="EMBL" id="CP019437">
    <property type="protein sequence ID" value="AQS49405.1"/>
    <property type="molecule type" value="Genomic_DNA"/>
</dbReference>
<organism evidence="1 2">
    <name type="scientific">Thioclava nitratireducens</name>
    <dbReference type="NCBI Taxonomy" id="1915078"/>
    <lineage>
        <taxon>Bacteria</taxon>
        <taxon>Pseudomonadati</taxon>
        <taxon>Pseudomonadota</taxon>
        <taxon>Alphaproteobacteria</taxon>
        <taxon>Rhodobacterales</taxon>
        <taxon>Paracoccaceae</taxon>
        <taxon>Thioclava</taxon>
    </lineage>
</organism>
<dbReference type="SUPFAM" id="SSF52091">
    <property type="entry name" value="SpoIIaa-like"/>
    <property type="match status" value="1"/>
</dbReference>
<reference evidence="1 2" key="1">
    <citation type="submission" date="2017-01" db="EMBL/GenBank/DDBJ databases">
        <title>The complete genome sequence of a sulfur-oxidizing marine bacterium Thioclava sp. 25B10_4T.</title>
        <authorList>
            <person name="Liu Y."/>
            <person name="Lai Q."/>
            <person name="Shao Z."/>
        </authorList>
    </citation>
    <scope>NUCLEOTIDE SEQUENCE [LARGE SCALE GENOMIC DNA]</scope>
    <source>
        <strain evidence="1 2">25B10_4</strain>
    </source>
</reference>
<dbReference type="InterPro" id="IPR021866">
    <property type="entry name" value="SpoIIAA-like"/>
</dbReference>
<dbReference type="InterPro" id="IPR036513">
    <property type="entry name" value="STAS_dom_sf"/>
</dbReference>
<evidence type="ECO:0008006" key="3">
    <source>
        <dbReference type="Google" id="ProtNLM"/>
    </source>
</evidence>